<dbReference type="EMBL" id="VIGI01000007">
    <property type="protein sequence ID" value="KAB8298077.1"/>
    <property type="molecule type" value="Genomic_DNA"/>
</dbReference>
<reference evidence="1 2" key="1">
    <citation type="submission" date="2019-06" db="EMBL/GenBank/DDBJ databases">
        <title>Genome Sequence of the Brown Rot Fungal Pathogen Monilinia laxa.</title>
        <authorList>
            <person name="De Miccolis Angelini R.M."/>
            <person name="Landi L."/>
            <person name="Abate D."/>
            <person name="Pollastro S."/>
            <person name="Romanazzi G."/>
            <person name="Faretra F."/>
        </authorList>
    </citation>
    <scope>NUCLEOTIDE SEQUENCE [LARGE SCALE GENOMIC DNA]</scope>
    <source>
        <strain evidence="1 2">Mlax316</strain>
    </source>
</reference>
<organism evidence="1 2">
    <name type="scientific">Monilinia laxa</name>
    <name type="common">Brown rot fungus</name>
    <name type="synonym">Sclerotinia laxa</name>
    <dbReference type="NCBI Taxonomy" id="61186"/>
    <lineage>
        <taxon>Eukaryota</taxon>
        <taxon>Fungi</taxon>
        <taxon>Dikarya</taxon>
        <taxon>Ascomycota</taxon>
        <taxon>Pezizomycotina</taxon>
        <taxon>Leotiomycetes</taxon>
        <taxon>Helotiales</taxon>
        <taxon>Sclerotiniaceae</taxon>
        <taxon>Monilinia</taxon>
    </lineage>
</organism>
<keyword evidence="2" id="KW-1185">Reference proteome</keyword>
<comment type="caution">
    <text evidence="1">The sequence shown here is derived from an EMBL/GenBank/DDBJ whole genome shotgun (WGS) entry which is preliminary data.</text>
</comment>
<dbReference type="Proteomes" id="UP000326757">
    <property type="component" value="Unassembled WGS sequence"/>
</dbReference>
<evidence type="ECO:0000313" key="1">
    <source>
        <dbReference type="EMBL" id="KAB8298077.1"/>
    </source>
</evidence>
<gene>
    <name evidence="1" type="ORF">EYC80_001841</name>
</gene>
<evidence type="ECO:0000313" key="2">
    <source>
        <dbReference type="Proteomes" id="UP000326757"/>
    </source>
</evidence>
<name>A0A5N6K6Y1_MONLA</name>
<protein>
    <submittedName>
        <fullName evidence="1">Uncharacterized protein</fullName>
    </submittedName>
</protein>
<proteinExistence type="predicted"/>
<sequence>MVQLRHLEISISDLSSKWNKQELETINFSVEKLIISIKEILKKKNKIDSKFIFVTRDSSLSCPSILNIWSIHNTNHHQSYMT</sequence>
<accession>A0A5N6K6Y1</accession>
<dbReference type="AlphaFoldDB" id="A0A5N6K6Y1"/>